<gene>
    <name evidence="1" type="ORF">PLUA15_350028</name>
</gene>
<organism evidence="1 2">
    <name type="scientific">Pseudomonas lundensis</name>
    <dbReference type="NCBI Taxonomy" id="86185"/>
    <lineage>
        <taxon>Bacteria</taxon>
        <taxon>Pseudomonadati</taxon>
        <taxon>Pseudomonadota</taxon>
        <taxon>Gammaproteobacteria</taxon>
        <taxon>Pseudomonadales</taxon>
        <taxon>Pseudomonadaceae</taxon>
        <taxon>Pseudomonas</taxon>
    </lineage>
</organism>
<proteinExistence type="predicted"/>
<evidence type="ECO:0000313" key="1">
    <source>
        <dbReference type="EMBL" id="SOB53458.1"/>
    </source>
</evidence>
<sequence>MNTTPAAAAWARCFPTPTERVLRIAKAPERSARLPLKVLLGLSVRGPGGVILMPLMRWIRDRWTPSSTTVIKACNAQDHRK</sequence>
<dbReference type="AlphaFoldDB" id="A0AAX2H9X5"/>
<comment type="caution">
    <text evidence="1">The sequence shown here is derived from an EMBL/GenBank/DDBJ whole genome shotgun (WGS) entry which is preliminary data.</text>
</comment>
<reference evidence="1 2" key="1">
    <citation type="submission" date="2017-08" db="EMBL/GenBank/DDBJ databases">
        <authorList>
            <person name="Chaillou S."/>
        </authorList>
    </citation>
    <scope>NUCLEOTIDE SEQUENCE [LARGE SCALE GENOMIC DNA]</scope>
    <source>
        <strain evidence="1 2">MFPA15A1205</strain>
    </source>
</reference>
<evidence type="ECO:0000313" key="2">
    <source>
        <dbReference type="Proteomes" id="UP000219564"/>
    </source>
</evidence>
<dbReference type="Proteomes" id="UP000219564">
    <property type="component" value="Unassembled WGS sequence"/>
</dbReference>
<protein>
    <submittedName>
        <fullName evidence="1">Uncharacterized protein</fullName>
    </submittedName>
</protein>
<accession>A0AAX2H9X5</accession>
<name>A0AAX2H9X5_9PSED</name>
<dbReference type="EMBL" id="OBKZ01000029">
    <property type="protein sequence ID" value="SOB53458.1"/>
    <property type="molecule type" value="Genomic_DNA"/>
</dbReference>